<proteinExistence type="predicted"/>
<accession>A0ABR6RIL4</accession>
<keyword evidence="1" id="KW-0472">Membrane</keyword>
<sequence length="148" mass="16553">MLQLSRLDAWLTAQVFQKMVDLSQLRPAWWGRQAATVLLAVGIVLAVNTGYSPLSVICVLCMAIALLATYIEPLYASLEESRWARYVALFDAAITTSALLPTQAVEQPDLLAIWLVASVCFTSYLYFPTCRPPRPRQPRQKTVIRHAT</sequence>
<gene>
    <name evidence="2" type="ORF">HNP33_003104</name>
</gene>
<evidence type="ECO:0000313" key="3">
    <source>
        <dbReference type="Proteomes" id="UP000562492"/>
    </source>
</evidence>
<feature type="transmembrane region" description="Helical" evidence="1">
    <location>
        <begin position="29"/>
        <end position="47"/>
    </location>
</feature>
<organism evidence="2 3">
    <name type="scientific">Comamonas odontotermitis</name>
    <dbReference type="NCBI Taxonomy" id="379895"/>
    <lineage>
        <taxon>Bacteria</taxon>
        <taxon>Pseudomonadati</taxon>
        <taxon>Pseudomonadota</taxon>
        <taxon>Betaproteobacteria</taxon>
        <taxon>Burkholderiales</taxon>
        <taxon>Comamonadaceae</taxon>
        <taxon>Comamonas</taxon>
    </lineage>
</organism>
<feature type="transmembrane region" description="Helical" evidence="1">
    <location>
        <begin position="110"/>
        <end position="127"/>
    </location>
</feature>
<dbReference type="Proteomes" id="UP000562492">
    <property type="component" value="Unassembled WGS sequence"/>
</dbReference>
<evidence type="ECO:0000313" key="2">
    <source>
        <dbReference type="EMBL" id="MBB6578999.1"/>
    </source>
</evidence>
<keyword evidence="1" id="KW-1133">Transmembrane helix</keyword>
<name>A0ABR6RIL4_9BURK</name>
<evidence type="ECO:0000256" key="1">
    <source>
        <dbReference type="SAM" id="Phobius"/>
    </source>
</evidence>
<keyword evidence="3" id="KW-1185">Reference proteome</keyword>
<dbReference type="EMBL" id="JACHKZ010000021">
    <property type="protein sequence ID" value="MBB6578999.1"/>
    <property type="molecule type" value="Genomic_DNA"/>
</dbReference>
<keyword evidence="1" id="KW-0812">Transmembrane</keyword>
<reference evidence="2 3" key="1">
    <citation type="submission" date="2020-08" db="EMBL/GenBank/DDBJ databases">
        <title>Functional genomics of gut bacteria from endangered species of beetles.</title>
        <authorList>
            <person name="Carlos-Shanley C."/>
        </authorList>
    </citation>
    <scope>NUCLEOTIDE SEQUENCE [LARGE SCALE GENOMIC DNA]</scope>
    <source>
        <strain evidence="2 3">S00124</strain>
    </source>
</reference>
<protein>
    <submittedName>
        <fullName evidence="2">Uncharacterized protein</fullName>
    </submittedName>
</protein>
<feature type="transmembrane region" description="Helical" evidence="1">
    <location>
        <begin position="53"/>
        <end position="71"/>
    </location>
</feature>
<comment type="caution">
    <text evidence="2">The sequence shown here is derived from an EMBL/GenBank/DDBJ whole genome shotgun (WGS) entry which is preliminary data.</text>
</comment>